<name>A0A250J3Q3_9BACT</name>
<dbReference type="InterPro" id="IPR013324">
    <property type="entry name" value="RNA_pol_sigma_r3/r4-like"/>
</dbReference>
<protein>
    <recommendedName>
        <fullName evidence="3">DNA-binding regulatory protein</fullName>
    </recommendedName>
</protein>
<gene>
    <name evidence="1" type="ORF">CYFUS_003581</name>
</gene>
<dbReference type="Gene3D" id="1.10.10.10">
    <property type="entry name" value="Winged helix-like DNA-binding domain superfamily/Winged helix DNA-binding domain"/>
    <property type="match status" value="1"/>
</dbReference>
<dbReference type="NCBIfam" id="TIGR02937">
    <property type="entry name" value="sigma70-ECF"/>
    <property type="match status" value="1"/>
</dbReference>
<dbReference type="InterPro" id="IPR014284">
    <property type="entry name" value="RNA_pol_sigma-70_dom"/>
</dbReference>
<dbReference type="InterPro" id="IPR036388">
    <property type="entry name" value="WH-like_DNA-bd_sf"/>
</dbReference>
<dbReference type="GO" id="GO:0006352">
    <property type="term" value="P:DNA-templated transcription initiation"/>
    <property type="evidence" value="ECO:0007669"/>
    <property type="project" value="InterPro"/>
</dbReference>
<proteinExistence type="predicted"/>
<dbReference type="SUPFAM" id="SSF88659">
    <property type="entry name" value="Sigma3 and sigma4 domains of RNA polymerase sigma factors"/>
    <property type="match status" value="1"/>
</dbReference>
<dbReference type="Gene3D" id="1.10.1740.10">
    <property type="match status" value="1"/>
</dbReference>
<dbReference type="KEGG" id="cfus:CYFUS_003581"/>
<reference evidence="1 2" key="1">
    <citation type="submission" date="2017-06" db="EMBL/GenBank/DDBJ databases">
        <title>Sequencing and comparative analysis of myxobacterial genomes.</title>
        <authorList>
            <person name="Rupp O."/>
            <person name="Goesmann A."/>
            <person name="Sogaard-Andersen L."/>
        </authorList>
    </citation>
    <scope>NUCLEOTIDE SEQUENCE [LARGE SCALE GENOMIC DNA]</scope>
    <source>
        <strain evidence="1 2">DSM 52655</strain>
    </source>
</reference>
<evidence type="ECO:0000313" key="1">
    <source>
        <dbReference type="EMBL" id="ATB38150.1"/>
    </source>
</evidence>
<accession>A0A250J3Q3</accession>
<dbReference type="Proteomes" id="UP000217257">
    <property type="component" value="Chromosome"/>
</dbReference>
<sequence>MKARGAALIHLGIPRRLDYAGLMPSFSPSQLHTRALELLSSRAARALETDATLGTLLHALLEASAHARTRFGVSDDDFLRALLRHVPADGGSLGTLRTVQAEELALALGCAAGHPVALAEFDQRFGAELRGALQRVDPSPAFVDEALQAVRERLFLRRDRSEPKIASYLGTGPLGGWARAVTLRVAINLRRGATVEVPLDERLAQGLKTEACGPELQLIKIQYREAFQQSFRAALGALTDQELNLLRLHFVGGTSQEKLGELYNVHRVTMARWLAHARERLLLATQRELQKRLKVEAEELHDILALVRSQLSITLTRALA</sequence>
<dbReference type="EMBL" id="CP022098">
    <property type="protein sequence ID" value="ATB38150.1"/>
    <property type="molecule type" value="Genomic_DNA"/>
</dbReference>
<dbReference type="InterPro" id="IPR011745">
    <property type="entry name" value="RNA_pol_sigma70_MYXXA"/>
</dbReference>
<evidence type="ECO:0000313" key="2">
    <source>
        <dbReference type="Proteomes" id="UP000217257"/>
    </source>
</evidence>
<organism evidence="1 2">
    <name type="scientific">Cystobacter fuscus</name>
    <dbReference type="NCBI Taxonomy" id="43"/>
    <lineage>
        <taxon>Bacteria</taxon>
        <taxon>Pseudomonadati</taxon>
        <taxon>Myxococcota</taxon>
        <taxon>Myxococcia</taxon>
        <taxon>Myxococcales</taxon>
        <taxon>Cystobacterineae</taxon>
        <taxon>Archangiaceae</taxon>
        <taxon>Cystobacter</taxon>
    </lineage>
</organism>
<dbReference type="GO" id="GO:0003700">
    <property type="term" value="F:DNA-binding transcription factor activity"/>
    <property type="evidence" value="ECO:0007669"/>
    <property type="project" value="InterPro"/>
</dbReference>
<dbReference type="AlphaFoldDB" id="A0A250J3Q3"/>
<evidence type="ECO:0008006" key="3">
    <source>
        <dbReference type="Google" id="ProtNLM"/>
    </source>
</evidence>
<dbReference type="NCBIfam" id="TIGR03001">
    <property type="entry name" value="Sig-70_gmx1"/>
    <property type="match status" value="1"/>
</dbReference>